<dbReference type="EMBL" id="JAHMHQ010000008">
    <property type="protein sequence ID" value="KAK1637748.1"/>
    <property type="molecule type" value="Genomic_DNA"/>
</dbReference>
<keyword evidence="2" id="KW-1185">Reference proteome</keyword>
<gene>
    <name evidence="1" type="ORF">BDP81DRAFT_448865</name>
</gene>
<evidence type="ECO:0000313" key="1">
    <source>
        <dbReference type="EMBL" id="KAK1637748.1"/>
    </source>
</evidence>
<dbReference type="RefSeq" id="XP_060446355.1">
    <property type="nucleotide sequence ID" value="XM_060592339.1"/>
</dbReference>
<name>A0AAJ0EG53_9PEZI</name>
<dbReference type="AlphaFoldDB" id="A0AAJ0EG53"/>
<organism evidence="1 2">
    <name type="scientific">Colletotrichum phormii</name>
    <dbReference type="NCBI Taxonomy" id="359342"/>
    <lineage>
        <taxon>Eukaryota</taxon>
        <taxon>Fungi</taxon>
        <taxon>Dikarya</taxon>
        <taxon>Ascomycota</taxon>
        <taxon>Pezizomycotina</taxon>
        <taxon>Sordariomycetes</taxon>
        <taxon>Hypocreomycetidae</taxon>
        <taxon>Glomerellales</taxon>
        <taxon>Glomerellaceae</taxon>
        <taxon>Colletotrichum</taxon>
        <taxon>Colletotrichum acutatum species complex</taxon>
    </lineage>
</organism>
<proteinExistence type="predicted"/>
<dbReference type="GeneID" id="85477201"/>
<dbReference type="Proteomes" id="UP001243989">
    <property type="component" value="Unassembled WGS sequence"/>
</dbReference>
<reference evidence="1" key="1">
    <citation type="submission" date="2021-06" db="EMBL/GenBank/DDBJ databases">
        <title>Comparative genomics, transcriptomics and evolutionary studies reveal genomic signatures of adaptation to plant cell wall in hemibiotrophic fungi.</title>
        <authorList>
            <consortium name="DOE Joint Genome Institute"/>
            <person name="Baroncelli R."/>
            <person name="Diaz J.F."/>
            <person name="Benocci T."/>
            <person name="Peng M."/>
            <person name="Battaglia E."/>
            <person name="Haridas S."/>
            <person name="Andreopoulos W."/>
            <person name="Labutti K."/>
            <person name="Pangilinan J."/>
            <person name="Floch G.L."/>
            <person name="Makela M.R."/>
            <person name="Henrissat B."/>
            <person name="Grigoriev I.V."/>
            <person name="Crouch J.A."/>
            <person name="De Vries R.P."/>
            <person name="Sukno S.A."/>
            <person name="Thon M.R."/>
        </authorList>
    </citation>
    <scope>NUCLEOTIDE SEQUENCE</scope>
    <source>
        <strain evidence="1">CBS 102054</strain>
    </source>
</reference>
<sequence>MALKSSISPLEKKLTSDTDEIQDKTSQEQEFCTSRIVFASWTCLCQTRVSAALGLREIRGSCGLGYLKSAISSVQALAIGDWLQYSCAAAACFMLLWGLLHTGPCSENGGSFGCWHRQANGDKGRLPQIPGDTLDLSKGRGTWKTMAGKTGGIQREEGQLQQKNIRWGGVGQVGSSAIKPSHSGSAQVALWGKALEAGTGQSLLSTTTSCLFLFQESRQTRCISSPTHDLNHSGTNTPIRLARRRQTPPSLPSCIAQATAESSLSVRPLKPLLQARLTRDLCAKASKKLSKNHPNLLELQPLAWPGLE</sequence>
<comment type="caution">
    <text evidence="1">The sequence shown here is derived from an EMBL/GenBank/DDBJ whole genome shotgun (WGS) entry which is preliminary data.</text>
</comment>
<protein>
    <submittedName>
        <fullName evidence="1">Uncharacterized protein</fullName>
    </submittedName>
</protein>
<accession>A0AAJ0EG53</accession>
<evidence type="ECO:0000313" key="2">
    <source>
        <dbReference type="Proteomes" id="UP001243989"/>
    </source>
</evidence>